<feature type="signal peptide" evidence="1">
    <location>
        <begin position="1"/>
        <end position="45"/>
    </location>
</feature>
<dbReference type="Proteomes" id="UP000215902">
    <property type="component" value="Unassembled WGS sequence"/>
</dbReference>
<evidence type="ECO:0008006" key="4">
    <source>
        <dbReference type="Google" id="ProtNLM"/>
    </source>
</evidence>
<accession>A0A267ECF1</accession>
<evidence type="ECO:0000313" key="3">
    <source>
        <dbReference type="Proteomes" id="UP000215902"/>
    </source>
</evidence>
<dbReference type="AlphaFoldDB" id="A0A267ECF1"/>
<keyword evidence="3" id="KW-1185">Reference proteome</keyword>
<feature type="non-terminal residue" evidence="2">
    <location>
        <position position="1"/>
    </location>
</feature>
<organism evidence="2 3">
    <name type="scientific">Macrostomum lignano</name>
    <dbReference type="NCBI Taxonomy" id="282301"/>
    <lineage>
        <taxon>Eukaryota</taxon>
        <taxon>Metazoa</taxon>
        <taxon>Spiralia</taxon>
        <taxon>Lophotrochozoa</taxon>
        <taxon>Platyhelminthes</taxon>
        <taxon>Rhabditophora</taxon>
        <taxon>Macrostomorpha</taxon>
        <taxon>Macrostomida</taxon>
        <taxon>Macrostomidae</taxon>
        <taxon>Macrostomum</taxon>
    </lineage>
</organism>
<dbReference type="EMBL" id="NIVC01002381">
    <property type="protein sequence ID" value="PAA58382.1"/>
    <property type="molecule type" value="Genomic_DNA"/>
</dbReference>
<reference evidence="2 3" key="1">
    <citation type="submission" date="2017-06" db="EMBL/GenBank/DDBJ databases">
        <title>A platform for efficient transgenesis in Macrostomum lignano, a flatworm model organism for stem cell research.</title>
        <authorList>
            <person name="Berezikov E."/>
        </authorList>
    </citation>
    <scope>NUCLEOTIDE SEQUENCE [LARGE SCALE GENOMIC DNA]</scope>
    <source>
        <strain evidence="2">DV1</strain>
        <tissue evidence="2">Whole organism</tissue>
    </source>
</reference>
<keyword evidence="1" id="KW-0732">Signal</keyword>
<sequence>NLLQKFYIPVFKAEIFSGKKPMSGWLMLLLLGLSVSSQLITSAQACKCPRDHRGCTLKQDGQVCGRGSECCSRWCRLSSVASGINRRVCASC</sequence>
<evidence type="ECO:0000313" key="2">
    <source>
        <dbReference type="EMBL" id="PAA58382.1"/>
    </source>
</evidence>
<evidence type="ECO:0000256" key="1">
    <source>
        <dbReference type="SAM" id="SignalP"/>
    </source>
</evidence>
<comment type="caution">
    <text evidence="2">The sequence shown here is derived from an EMBL/GenBank/DDBJ whole genome shotgun (WGS) entry which is preliminary data.</text>
</comment>
<protein>
    <recommendedName>
        <fullName evidence="4">WAP domain-containing protein</fullName>
    </recommendedName>
</protein>
<gene>
    <name evidence="2" type="ORF">BOX15_Mlig024546g2</name>
</gene>
<name>A0A267ECF1_9PLAT</name>
<proteinExistence type="predicted"/>
<feature type="chain" id="PRO_5013148158" description="WAP domain-containing protein" evidence="1">
    <location>
        <begin position="46"/>
        <end position="92"/>
    </location>
</feature>